<feature type="compositionally biased region" description="Basic residues" evidence="5">
    <location>
        <begin position="43"/>
        <end position="56"/>
    </location>
</feature>
<feature type="region of interest" description="Disordered" evidence="5">
    <location>
        <begin position="1399"/>
        <end position="1439"/>
    </location>
</feature>
<dbReference type="Proteomes" id="UP000001064">
    <property type="component" value="Unassembled WGS sequence"/>
</dbReference>
<dbReference type="Pfam" id="PF02518">
    <property type="entry name" value="HATPase_c"/>
    <property type="match status" value="1"/>
</dbReference>
<feature type="compositionally biased region" description="Low complexity" evidence="5">
    <location>
        <begin position="1427"/>
        <end position="1439"/>
    </location>
</feature>
<feature type="transmembrane region" description="Helical" evidence="6">
    <location>
        <begin position="433"/>
        <end position="456"/>
    </location>
</feature>
<feature type="region of interest" description="Disordered" evidence="5">
    <location>
        <begin position="1"/>
        <end position="85"/>
    </location>
</feature>
<evidence type="ECO:0000259" key="8">
    <source>
        <dbReference type="PROSITE" id="PS50110"/>
    </source>
</evidence>
<dbReference type="KEGG" id="dpp:DICPUDRAFT_155154"/>
<feature type="compositionally biased region" description="Basic residues" evidence="5">
    <location>
        <begin position="10"/>
        <end position="19"/>
    </location>
</feature>
<dbReference type="PANTHER" id="PTHR45339:SF1">
    <property type="entry name" value="HYBRID SIGNAL TRANSDUCTION HISTIDINE KINASE J"/>
    <property type="match status" value="1"/>
</dbReference>
<dbReference type="GeneID" id="10508187"/>
<dbReference type="InterPro" id="IPR001789">
    <property type="entry name" value="Sig_transdc_resp-reg_receiver"/>
</dbReference>
<proteinExistence type="predicted"/>
<evidence type="ECO:0000313" key="9">
    <source>
        <dbReference type="EMBL" id="EGC32836.1"/>
    </source>
</evidence>
<reference evidence="10" key="1">
    <citation type="journal article" date="2011" name="Genome Biol.">
        <title>Comparative genomics of the social amoebae Dictyostelium discoideum and Dictyostelium purpureum.</title>
        <authorList>
            <consortium name="US DOE Joint Genome Institute (JGI-PGF)"/>
            <person name="Sucgang R."/>
            <person name="Kuo A."/>
            <person name="Tian X."/>
            <person name="Salerno W."/>
            <person name="Parikh A."/>
            <person name="Feasley C.L."/>
            <person name="Dalin E."/>
            <person name="Tu H."/>
            <person name="Huang E."/>
            <person name="Barry K."/>
            <person name="Lindquist E."/>
            <person name="Shapiro H."/>
            <person name="Bruce D."/>
            <person name="Schmutz J."/>
            <person name="Salamov A."/>
            <person name="Fey P."/>
            <person name="Gaudet P."/>
            <person name="Anjard C."/>
            <person name="Babu M.M."/>
            <person name="Basu S."/>
            <person name="Bushmanova Y."/>
            <person name="van der Wel H."/>
            <person name="Katoh-Kurasawa M."/>
            <person name="Dinh C."/>
            <person name="Coutinho P.M."/>
            <person name="Saito T."/>
            <person name="Elias M."/>
            <person name="Schaap P."/>
            <person name="Kay R.R."/>
            <person name="Henrissat B."/>
            <person name="Eichinger L."/>
            <person name="Rivero F."/>
            <person name="Putnam N.H."/>
            <person name="West C.M."/>
            <person name="Loomis W.F."/>
            <person name="Chisholm R.L."/>
            <person name="Shaulsky G."/>
            <person name="Strassmann J.E."/>
            <person name="Queller D.C."/>
            <person name="Kuspa A."/>
            <person name="Grigoriev I.V."/>
        </authorList>
    </citation>
    <scope>NUCLEOTIDE SEQUENCE [LARGE SCALE GENOMIC DNA]</scope>
    <source>
        <strain evidence="10">QSDP1</strain>
    </source>
</reference>
<accession>F0ZT77</accession>
<feature type="compositionally biased region" description="Polar residues" evidence="5">
    <location>
        <begin position="1056"/>
        <end position="1067"/>
    </location>
</feature>
<feature type="compositionally biased region" description="Low complexity" evidence="5">
    <location>
        <begin position="1734"/>
        <end position="1758"/>
    </location>
</feature>
<feature type="transmembrane region" description="Helical" evidence="6">
    <location>
        <begin position="696"/>
        <end position="717"/>
    </location>
</feature>
<feature type="region of interest" description="Disordered" evidence="5">
    <location>
        <begin position="133"/>
        <end position="154"/>
    </location>
</feature>
<dbReference type="CDD" id="cd17546">
    <property type="entry name" value="REC_hyHK_CKI1_RcsC-like"/>
    <property type="match status" value="1"/>
</dbReference>
<dbReference type="PROSITE" id="PS50109">
    <property type="entry name" value="HIS_KIN"/>
    <property type="match status" value="1"/>
</dbReference>
<feature type="compositionally biased region" description="Low complexity" evidence="5">
    <location>
        <begin position="317"/>
        <end position="336"/>
    </location>
</feature>
<feature type="compositionally biased region" description="Low complexity" evidence="5">
    <location>
        <begin position="136"/>
        <end position="147"/>
    </location>
</feature>
<dbReference type="InterPro" id="IPR036890">
    <property type="entry name" value="HATPase_C_sf"/>
</dbReference>
<feature type="region of interest" description="Disordered" evidence="5">
    <location>
        <begin position="189"/>
        <end position="300"/>
    </location>
</feature>
<dbReference type="VEuPathDB" id="AmoebaDB:DICPUDRAFT_155154"/>
<dbReference type="FunCoup" id="F0ZT77">
    <property type="interactions" value="743"/>
</dbReference>
<evidence type="ECO:0000256" key="3">
    <source>
        <dbReference type="ARBA" id="ARBA00023224"/>
    </source>
</evidence>
<feature type="transmembrane region" description="Helical" evidence="6">
    <location>
        <begin position="724"/>
        <end position="742"/>
    </location>
</feature>
<feature type="compositionally biased region" description="Low complexity" evidence="5">
    <location>
        <begin position="1811"/>
        <end position="1829"/>
    </location>
</feature>
<feature type="region of interest" description="Disordered" evidence="5">
    <location>
        <begin position="1464"/>
        <end position="1491"/>
    </location>
</feature>
<feature type="domain" description="Response regulatory" evidence="8">
    <location>
        <begin position="1187"/>
        <end position="1302"/>
    </location>
</feature>
<dbReference type="SUPFAM" id="SSF52172">
    <property type="entry name" value="CheY-like"/>
    <property type="match status" value="2"/>
</dbReference>
<feature type="domain" description="Histidine kinase" evidence="7">
    <location>
        <begin position="867"/>
        <end position="1158"/>
    </location>
</feature>
<sequence length="1963" mass="219350">MSNLKNSNRGNKKSKKNRRNSPPSNINLKKKKILKNNIITLKTKNKNGKVSPRRKSSNNINNNNNNNSNNNNNNNDNNNDSINITPIKIKNNSSKFNTPQNSAYPLKMQFQQHDLKSGLDSFENLSPLRSSTGFSNINNNNNNNNNNTVSDESLLSGIPNYKRMKGHRNNSSDDNIQFKLNQQQQGSIDNIIDNNSDSAKSPKLYSSHSMGNIFSNGSGQHHHHHHHHHHSQSNNNNNNVFLGSNNLYSSNSSPFSSSSSSISSRKSMSSPSSLNQTSVFLPSSSQDINNNHESSKKQKTGLHQILYKGFKKFNKINQKQQQQQQFNNNNKNTNINKTKKTKNNSNLNNKSYYNDTNSNYNNNNSSNKKNNNNHNYFNNTSINSSNSSFFSSKGTMNLIHISLISVLVFYIFLMVSKKFLFRVSQWNSNVNSLFILVFSFHFIFSTTLLFLLVLLLKMKRNSHNISKDAKDSLSDSKVEPSLLDYFISDYIFLGVAMSGFVNIFQVNLFFNPKDPSISLDSISTISSAFEFIIVSFILNISNIPKKHHHHHHHHNSDINKNNKNHSFTNDDEEFIDDDQDFYDSQTIDSPRVYEDNKKINENSDSSRSNNPNNKSNDSSKKKQASKKNDWSYSFQIFFTRIFLCLSITYTAIVLILNSQPLNKLLVGTFQNESGTSLNQNVVLSPTGLFISSPMQIQQPLSTLLYILQLVLLLVNYNRFRTNRFFALILSTIFIEITTWDTFGLNSRLFDSYLYEVLVIKRWIRAMAVGFPIVGILLDVYSGWLSLNQSVNIIDSQNIQVVDKFKHLNLKTKKGQQKLKLNSQFYIESMNQFKKLNQGNGSIVSLLYDTDVQPNQKAYLERCTTSNEQLTKLTNECLYYSEIKQLKKHDIENLNFVLSDFLEDLISTPSIRTQFEEKEIDLFYLIDKEVPTNLIGDFKKIKTILLRLLSNSIKATYDGEVYIKVSLSSNKKLLKARDIDDIDNISDSSDLSDVEDFNEDDEDDEDDDDKEASDLENEGSDKSRNGELFDNIIRGNDPNNGYNGKNYHTHHHKNNIGEFSNSDNSSPNSHKRKKKSKTSNQIKLFFSVIDSGTGISPYSYSLLFEPFALSSTNVNSTEGEFGLGLPICNQLSKLMSGDISFVSEMEKGSIFELQVPLKKSEQLSHQFPRIMNPSSKYFLSNKWGEGLKILVIDDNPNIGQVIQMHLEPFGFKVYQRCTYSSAIYFFNENNGDFNLILLDPLIPNLNIQEIKQMKQDPTNIIKNTPLVLMCTTKNKNSLNVQGVHYLYKPIKREQLILLSQLLPNTSTINPIYSNQNIHSSNGSTGSGGTININPPPANNTPTNTPSNIIPNLLSQNNLSQFINNNSFNNSNGSSGNNSGNNIPIMNNGFNVANGTPMTTTISNNLPTNSIPIQILPQHPSSQPPPQPIQTSSITNLPPLNPILNNNNSNVIQSPTLISNSITNASGTKSVSVPSTPLSIGNNNPRPLPHQASENILLNSPNQRSILQSNNNINFRANNNNTSPSSTIQPTLSPQSLLPSIVEQQQQQQQQQQHIPILELPQQNQQLQTLNEESPNVSPSIKPSSSFENLNDSLLGSSKNNKPRISFLNSSNSGLLKCDSSEDINCKGDPSEGIPAPKGESGVAPAPEDEFRIDQMEKFSISSPVTQSPVLDLVNNTCTNNNTNLNNINNCYVTSTNNNINGLPTNTRLTPIPTSNPSITTMSSSNLKQHLPKQYSSSTPNSASSNTPSVLSTMSTPTTTSTVLPGTPIMSGANSLPSLCGNRLNSLQTVPEYVQISPRKLNPFTSSSGSGGSSSPQINGNSIGSNNESSQPNQTIANNNVNILLVEDNPVNAKIAMTVLRKHNFKVELSSHGQIAMERIKANHSSFDLILMDIHMPVMDGITCSKLIRKFEHEHSLKKLPIIALTADTSTGHKNTCLEAGCNEFMSKPLDYALLINLLKKLIVK</sequence>
<dbReference type="EMBL" id="GL871171">
    <property type="protein sequence ID" value="EGC32836.1"/>
    <property type="molecule type" value="Genomic_DNA"/>
</dbReference>
<dbReference type="STRING" id="5786.F0ZT77"/>
<dbReference type="InterPro" id="IPR004358">
    <property type="entry name" value="Sig_transdc_His_kin-like_C"/>
</dbReference>
<evidence type="ECO:0000256" key="2">
    <source>
        <dbReference type="ARBA" id="ARBA00023012"/>
    </source>
</evidence>
<dbReference type="eggNOG" id="KOG0519">
    <property type="taxonomic scope" value="Eukaryota"/>
</dbReference>
<feature type="region of interest" description="Disordered" evidence="5">
    <location>
        <begin position="1567"/>
        <end position="1644"/>
    </location>
</feature>
<organism evidence="9 10">
    <name type="scientific">Dictyostelium purpureum</name>
    <name type="common">Slime mold</name>
    <dbReference type="NCBI Taxonomy" id="5786"/>
    <lineage>
        <taxon>Eukaryota</taxon>
        <taxon>Amoebozoa</taxon>
        <taxon>Evosea</taxon>
        <taxon>Eumycetozoa</taxon>
        <taxon>Dictyostelia</taxon>
        <taxon>Dictyosteliales</taxon>
        <taxon>Dictyosteliaceae</taxon>
        <taxon>Dictyostelium</taxon>
    </lineage>
</organism>
<dbReference type="PROSITE" id="PS50110">
    <property type="entry name" value="RESPONSE_REGULATORY"/>
    <property type="match status" value="2"/>
</dbReference>
<feature type="compositionally biased region" description="Low complexity" evidence="5">
    <location>
        <begin position="189"/>
        <end position="198"/>
    </location>
</feature>
<dbReference type="RefSeq" id="XP_003290621.1">
    <property type="nucleotide sequence ID" value="XM_003290573.1"/>
</dbReference>
<dbReference type="PANTHER" id="PTHR45339">
    <property type="entry name" value="HYBRID SIGNAL TRANSDUCTION HISTIDINE KINASE J"/>
    <property type="match status" value="1"/>
</dbReference>
<protein>
    <recommendedName>
        <fullName evidence="11">Histidine kinase</fullName>
    </recommendedName>
</protein>
<dbReference type="InterPro" id="IPR011006">
    <property type="entry name" value="CheY-like_superfamily"/>
</dbReference>
<dbReference type="Gene3D" id="3.30.565.10">
    <property type="entry name" value="Histidine kinase-like ATPase, C-terminal domain"/>
    <property type="match status" value="1"/>
</dbReference>
<feature type="compositionally biased region" description="Polar residues" evidence="5">
    <location>
        <begin position="204"/>
        <end position="214"/>
    </location>
</feature>
<feature type="compositionally biased region" description="Low complexity" evidence="5">
    <location>
        <begin position="57"/>
        <end position="84"/>
    </location>
</feature>
<feature type="compositionally biased region" description="Low complexity" evidence="5">
    <location>
        <begin position="343"/>
        <end position="378"/>
    </location>
</feature>
<evidence type="ECO:0000313" key="10">
    <source>
        <dbReference type="Proteomes" id="UP000001064"/>
    </source>
</evidence>
<feature type="transmembrane region" description="Helical" evidence="6">
    <location>
        <begin position="394"/>
        <end position="413"/>
    </location>
</feature>
<feature type="transmembrane region" description="Helical" evidence="6">
    <location>
        <begin position="630"/>
        <end position="656"/>
    </location>
</feature>
<feature type="compositionally biased region" description="Low complexity" evidence="5">
    <location>
        <begin position="1408"/>
        <end position="1419"/>
    </location>
</feature>
<feature type="compositionally biased region" description="Polar residues" evidence="5">
    <location>
        <begin position="274"/>
        <end position="292"/>
    </location>
</feature>
<dbReference type="SMART" id="SM00387">
    <property type="entry name" value="HATPase_c"/>
    <property type="match status" value="1"/>
</dbReference>
<feature type="region of interest" description="Disordered" evidence="5">
    <location>
        <begin position="989"/>
        <end position="1076"/>
    </location>
</feature>
<dbReference type="PRINTS" id="PR00344">
    <property type="entry name" value="BCTRLSENSOR"/>
</dbReference>
<dbReference type="Gene3D" id="3.40.50.2300">
    <property type="match status" value="2"/>
</dbReference>
<feature type="domain" description="Response regulatory" evidence="8">
    <location>
        <begin position="1840"/>
        <end position="1961"/>
    </location>
</feature>
<dbReference type="InterPro" id="IPR003594">
    <property type="entry name" value="HATPase_dom"/>
</dbReference>
<keyword evidence="1 4" id="KW-0597">Phosphoprotein</keyword>
<keyword evidence="3" id="KW-0807">Transducer</keyword>
<evidence type="ECO:0000256" key="6">
    <source>
        <dbReference type="SAM" id="Phobius"/>
    </source>
</evidence>
<feature type="compositionally biased region" description="Basic residues" evidence="5">
    <location>
        <begin position="220"/>
        <end position="231"/>
    </location>
</feature>
<feature type="compositionally biased region" description="Polar residues" evidence="5">
    <location>
        <begin position="1464"/>
        <end position="1483"/>
    </location>
</feature>
<dbReference type="OrthoDB" id="21225at2759"/>
<dbReference type="OMA" id="CNEFMSK"/>
<feature type="region of interest" description="Disordered" evidence="5">
    <location>
        <begin position="1799"/>
        <end position="1833"/>
    </location>
</feature>
<dbReference type="InterPro" id="IPR005467">
    <property type="entry name" value="His_kinase_dom"/>
</dbReference>
<feature type="transmembrane region" description="Helical" evidence="6">
    <location>
        <begin position="490"/>
        <end position="510"/>
    </location>
</feature>
<feature type="region of interest" description="Disordered" evidence="5">
    <location>
        <begin position="592"/>
        <end position="623"/>
    </location>
</feature>
<dbReference type="GO" id="GO:0009927">
    <property type="term" value="F:histidine phosphotransfer kinase activity"/>
    <property type="evidence" value="ECO:0000318"/>
    <property type="project" value="GO_Central"/>
</dbReference>
<feature type="region of interest" description="Disordered" evidence="5">
    <location>
        <begin position="317"/>
        <end position="378"/>
    </location>
</feature>
<dbReference type="GO" id="GO:0000160">
    <property type="term" value="P:phosphorelay signal transduction system"/>
    <property type="evidence" value="ECO:0000318"/>
    <property type="project" value="GO_Central"/>
</dbReference>
<feature type="region of interest" description="Disordered" evidence="5">
    <location>
        <begin position="1319"/>
        <end position="1340"/>
    </location>
</feature>
<feature type="region of interest" description="Disordered" evidence="5">
    <location>
        <begin position="548"/>
        <end position="569"/>
    </location>
</feature>
<dbReference type="SMART" id="SM00448">
    <property type="entry name" value="REC"/>
    <property type="match status" value="2"/>
</dbReference>
<feature type="modified residue" description="4-aspartylphosphate" evidence="4">
    <location>
        <position position="1238"/>
    </location>
</feature>
<dbReference type="GO" id="GO:0000155">
    <property type="term" value="F:phosphorelay sensor kinase activity"/>
    <property type="evidence" value="ECO:0000318"/>
    <property type="project" value="GO_Central"/>
</dbReference>
<gene>
    <name evidence="9" type="primary">DHKM</name>
    <name evidence="9" type="ORF">DICPUDRAFT_155154</name>
</gene>
<feature type="modified residue" description="4-aspartylphosphate" evidence="4">
    <location>
        <position position="1891"/>
    </location>
</feature>
<evidence type="ECO:0000256" key="4">
    <source>
        <dbReference type="PROSITE-ProRule" id="PRU00169"/>
    </source>
</evidence>
<keyword evidence="6" id="KW-0472">Membrane</keyword>
<dbReference type="FunFam" id="3.40.50.2300:FF:001024">
    <property type="match status" value="1"/>
</dbReference>
<evidence type="ECO:0000256" key="5">
    <source>
        <dbReference type="SAM" id="MobiDB-lite"/>
    </source>
</evidence>
<dbReference type="GO" id="GO:0005886">
    <property type="term" value="C:plasma membrane"/>
    <property type="evidence" value="ECO:0000318"/>
    <property type="project" value="GO_Central"/>
</dbReference>
<keyword evidence="6" id="KW-1133">Transmembrane helix</keyword>
<feature type="compositionally biased region" description="Low complexity" evidence="5">
    <location>
        <begin position="1713"/>
        <end position="1724"/>
    </location>
</feature>
<name>F0ZT77_DICPU</name>
<evidence type="ECO:0000256" key="1">
    <source>
        <dbReference type="ARBA" id="ARBA00022553"/>
    </source>
</evidence>
<dbReference type="InParanoid" id="F0ZT77"/>
<dbReference type="Pfam" id="PF00072">
    <property type="entry name" value="Response_reg"/>
    <property type="match status" value="1"/>
</dbReference>
<keyword evidence="6" id="KW-0812">Transmembrane</keyword>
<feature type="compositionally biased region" description="Acidic residues" evidence="5">
    <location>
        <begin position="989"/>
        <end position="1017"/>
    </location>
</feature>
<evidence type="ECO:0000259" key="7">
    <source>
        <dbReference type="PROSITE" id="PS50109"/>
    </source>
</evidence>
<feature type="region of interest" description="Disordered" evidence="5">
    <location>
        <begin position="1713"/>
        <end position="1758"/>
    </location>
</feature>
<keyword evidence="2" id="KW-0902">Two-component regulatory system</keyword>
<dbReference type="SUPFAM" id="SSF55874">
    <property type="entry name" value="ATPase domain of HSP90 chaperone/DNA topoisomerase II/histidine kinase"/>
    <property type="match status" value="2"/>
</dbReference>
<evidence type="ECO:0008006" key="11">
    <source>
        <dbReference type="Google" id="ProtNLM"/>
    </source>
</evidence>
<keyword evidence="10" id="KW-1185">Reference proteome</keyword>
<feature type="compositionally biased region" description="Low complexity" evidence="5">
    <location>
        <begin position="232"/>
        <end position="273"/>
    </location>
</feature>
<feature type="compositionally biased region" description="Basic and acidic residues" evidence="5">
    <location>
        <begin position="592"/>
        <end position="601"/>
    </location>
</feature>
<feature type="compositionally biased region" description="Low complexity" evidence="5">
    <location>
        <begin position="602"/>
        <end position="616"/>
    </location>
</feature>
<feature type="compositionally biased region" description="Polar residues" evidence="5">
    <location>
        <begin position="1571"/>
        <end position="1598"/>
    </location>
</feature>